<dbReference type="AlphaFoldDB" id="A0A6J4I3B1"/>
<name>A0A6J4I3B1_9CHLR</name>
<evidence type="ECO:0000256" key="1">
    <source>
        <dbReference type="SAM" id="MobiDB-lite"/>
    </source>
</evidence>
<organism evidence="2">
    <name type="scientific">uncultured Chloroflexia bacterium</name>
    <dbReference type="NCBI Taxonomy" id="1672391"/>
    <lineage>
        <taxon>Bacteria</taxon>
        <taxon>Bacillati</taxon>
        <taxon>Chloroflexota</taxon>
        <taxon>Chloroflexia</taxon>
        <taxon>environmental samples</taxon>
    </lineage>
</organism>
<reference evidence="2" key="1">
    <citation type="submission" date="2020-02" db="EMBL/GenBank/DDBJ databases">
        <authorList>
            <person name="Meier V. D."/>
        </authorList>
    </citation>
    <scope>NUCLEOTIDE SEQUENCE</scope>
    <source>
        <strain evidence="2">AVDCRST_MAG93</strain>
    </source>
</reference>
<feature type="non-terminal residue" evidence="2">
    <location>
        <position position="71"/>
    </location>
</feature>
<feature type="region of interest" description="Disordered" evidence="1">
    <location>
        <begin position="24"/>
        <end position="71"/>
    </location>
</feature>
<dbReference type="EMBL" id="CADCTR010000453">
    <property type="protein sequence ID" value="CAA9241228.1"/>
    <property type="molecule type" value="Genomic_DNA"/>
</dbReference>
<feature type="compositionally biased region" description="Basic and acidic residues" evidence="1">
    <location>
        <begin position="55"/>
        <end position="71"/>
    </location>
</feature>
<accession>A0A6J4I3B1</accession>
<sequence>ARAAGIQRPDPGSDRGGRCLRRRVLPEGLGPHDLGGKGGALRQRGSRAEPGTGRGVRDPGTLRDRGTLGKV</sequence>
<feature type="non-terminal residue" evidence="2">
    <location>
        <position position="1"/>
    </location>
</feature>
<evidence type="ECO:0000313" key="2">
    <source>
        <dbReference type="EMBL" id="CAA9241228.1"/>
    </source>
</evidence>
<proteinExistence type="predicted"/>
<gene>
    <name evidence="2" type="ORF">AVDCRST_MAG93-1333</name>
</gene>
<protein>
    <submittedName>
        <fullName evidence="2">Uncharacterized protein</fullName>
    </submittedName>
</protein>